<dbReference type="InterPro" id="IPR008271">
    <property type="entry name" value="Ser/Thr_kinase_AS"/>
</dbReference>
<protein>
    <recommendedName>
        <fullName evidence="1">non-specific serine/threonine protein kinase</fullName>
        <ecNumber evidence="1">2.7.11.1</ecNumber>
    </recommendedName>
</protein>
<evidence type="ECO:0000313" key="6">
    <source>
        <dbReference type="EMBL" id="AID46725.1"/>
    </source>
</evidence>
<dbReference type="PANTHER" id="PTHR11909">
    <property type="entry name" value="CASEIN KINASE-RELATED"/>
    <property type="match status" value="1"/>
</dbReference>
<keyword evidence="6" id="KW-0808">Transferase</keyword>
<evidence type="ECO:0000256" key="1">
    <source>
        <dbReference type="ARBA" id="ARBA00012513"/>
    </source>
</evidence>
<dbReference type="GO" id="GO:0004674">
    <property type="term" value="F:protein serine/threonine kinase activity"/>
    <property type="evidence" value="ECO:0007669"/>
    <property type="project" value="UniProtKB-KW"/>
</dbReference>
<feature type="domain" description="Protein kinase" evidence="5">
    <location>
        <begin position="14"/>
        <end position="293"/>
    </location>
</feature>
<dbReference type="InterPro" id="IPR050235">
    <property type="entry name" value="CK1_Ser-Thr_kinase"/>
</dbReference>
<feature type="binding site" evidence="4">
    <location>
        <position position="44"/>
    </location>
    <ligand>
        <name>ATP</name>
        <dbReference type="ChEBI" id="CHEBI:30616"/>
    </ligand>
</feature>
<dbReference type="SMART" id="SM00220">
    <property type="entry name" value="S_TKc"/>
    <property type="match status" value="1"/>
</dbReference>
<keyword evidence="3 4" id="KW-0067">ATP-binding</keyword>
<dbReference type="SUPFAM" id="SSF56112">
    <property type="entry name" value="Protein kinase-like (PK-like)"/>
    <property type="match status" value="1"/>
</dbReference>
<dbReference type="InterPro" id="IPR011009">
    <property type="entry name" value="Kinase-like_dom_sf"/>
</dbReference>
<proteinExistence type="predicted"/>
<dbReference type="InterPro" id="IPR000719">
    <property type="entry name" value="Prot_kinase_dom"/>
</dbReference>
<keyword evidence="6" id="KW-0723">Serine/threonine-protein kinase</keyword>
<dbReference type="KEGG" id="vg:19737959"/>
<sequence>MEGITLIDINRKQWKVDKLIGYGGFGCVYSTQCINNTRQQAVIKIESLNNNTMVLEVLVYNDIYDKDRIELWKSYKNIDHLGIPRYYGCGSFKYNTRYYRFILLERFVENTKELLKKVKKPKPLIKSIMKDMLYILEYIHEYGISHGDIKPENIMVDGKYRSYLIDYGIVSYFIVNGKHVKYYKESKNWHRGTLYYASIDAHNGTCVTRRGDLESLGYCMLKWAGIPLPWKVFGNNGNMVHAAKCDFIKRIHENKFNIKSRNKGIYDYIKYVTKLSYEEKPDYDLLRQLVNNL</sequence>
<keyword evidence="2 4" id="KW-0547">Nucleotide-binding</keyword>
<dbReference type="PROSITE" id="PS50011">
    <property type="entry name" value="PROTEIN_KINASE_DOM"/>
    <property type="match status" value="1"/>
</dbReference>
<dbReference type="GeneID" id="19737959"/>
<evidence type="ECO:0000256" key="4">
    <source>
        <dbReference type="PROSITE-ProRule" id="PRU10141"/>
    </source>
</evidence>
<dbReference type="Proteomes" id="UP000101521">
    <property type="component" value="Segment"/>
</dbReference>
<dbReference type="EMBL" id="KJ801920">
    <property type="protein sequence ID" value="AID46725.1"/>
    <property type="molecule type" value="Genomic_DNA"/>
</dbReference>
<evidence type="ECO:0000313" key="7">
    <source>
        <dbReference type="Proteomes" id="UP000101521"/>
    </source>
</evidence>
<keyword evidence="7" id="KW-1185">Reference proteome</keyword>
<dbReference type="PROSITE" id="PS00107">
    <property type="entry name" value="PROTEIN_KINASE_ATP"/>
    <property type="match status" value="1"/>
</dbReference>
<dbReference type="Gene3D" id="1.10.510.10">
    <property type="entry name" value="Transferase(Phosphotransferase) domain 1"/>
    <property type="match status" value="1"/>
</dbReference>
<dbReference type="InterPro" id="IPR017441">
    <property type="entry name" value="Protein_kinase_ATP_BS"/>
</dbReference>
<dbReference type="RefSeq" id="YP_009046449.1">
    <property type="nucleotide sequence ID" value="NC_024447.1"/>
</dbReference>
<dbReference type="Pfam" id="PF00069">
    <property type="entry name" value="Pkinase"/>
    <property type="match status" value="1"/>
</dbReference>
<dbReference type="GO" id="GO:0005524">
    <property type="term" value="F:ATP binding"/>
    <property type="evidence" value="ECO:0007669"/>
    <property type="project" value="UniProtKB-UniRule"/>
</dbReference>
<evidence type="ECO:0000259" key="5">
    <source>
        <dbReference type="PROSITE" id="PS50011"/>
    </source>
</evidence>
<reference evidence="6 7" key="1">
    <citation type="journal article" date="2014" name="BMC Genomics">
        <title>The complete genome sequences of poxviruses isolated from a penguin and a pigeon in South Africa and comparison to other sequenced avipoxviruses.</title>
        <authorList>
            <person name="Offerman K."/>
            <person name="Carulei O."/>
            <person name="van der Walt A.P."/>
            <person name="Douglass N."/>
            <person name="Williamson A.L."/>
        </authorList>
    </citation>
    <scope>NUCLEOTIDE SEQUENCE [LARGE SCALE GENOMIC DNA]</scope>
    <source>
        <strain evidence="6">FeP2</strain>
    </source>
</reference>
<keyword evidence="6" id="KW-0418">Kinase</keyword>
<gene>
    <name evidence="6" type="ORF">fep_231</name>
</gene>
<evidence type="ECO:0000256" key="2">
    <source>
        <dbReference type="ARBA" id="ARBA00022741"/>
    </source>
</evidence>
<accession>A0A068EGI6</accession>
<dbReference type="PROSITE" id="PS00108">
    <property type="entry name" value="PROTEIN_KINASE_ST"/>
    <property type="match status" value="1"/>
</dbReference>
<organism evidence="6 7">
    <name type="scientific">Pigeonpox virus</name>
    <dbReference type="NCBI Taxonomy" id="10264"/>
    <lineage>
        <taxon>Viruses</taxon>
        <taxon>Varidnaviria</taxon>
        <taxon>Bamfordvirae</taxon>
        <taxon>Nucleocytoviricota</taxon>
        <taxon>Pokkesviricetes</taxon>
        <taxon>Chitovirales</taxon>
        <taxon>Poxviridae</taxon>
        <taxon>Chordopoxvirinae</taxon>
        <taxon>Avipoxvirus</taxon>
        <taxon>Avipoxvirus pigeonpox</taxon>
    </lineage>
</organism>
<dbReference type="EC" id="2.7.11.1" evidence="1"/>
<name>A0A068EGI6_9POXV</name>
<evidence type="ECO:0000256" key="3">
    <source>
        <dbReference type="ARBA" id="ARBA00022840"/>
    </source>
</evidence>